<gene>
    <name evidence="6" type="ordered locus">FsymDg_3280</name>
</gene>
<dbReference type="InterPro" id="IPR015943">
    <property type="entry name" value="WD40/YVTN_repeat-like_dom_sf"/>
</dbReference>
<dbReference type="Pfam" id="PF00400">
    <property type="entry name" value="WD40"/>
    <property type="match status" value="2"/>
</dbReference>
<evidence type="ECO:0000256" key="3">
    <source>
        <dbReference type="PROSITE-ProRule" id="PRU00221"/>
    </source>
</evidence>
<feature type="transmembrane region" description="Helical" evidence="5">
    <location>
        <begin position="120"/>
        <end position="139"/>
    </location>
</feature>
<dbReference type="SUPFAM" id="SSF50978">
    <property type="entry name" value="WD40 repeat-like"/>
    <property type="match status" value="1"/>
</dbReference>
<accession>F8AZU5</accession>
<feature type="region of interest" description="Disordered" evidence="4">
    <location>
        <begin position="1"/>
        <end position="20"/>
    </location>
</feature>
<feature type="repeat" description="WD" evidence="3">
    <location>
        <begin position="203"/>
        <end position="241"/>
    </location>
</feature>
<dbReference type="Proteomes" id="UP000001549">
    <property type="component" value="Chromosome"/>
</dbReference>
<dbReference type="PROSITE" id="PS50082">
    <property type="entry name" value="WD_REPEATS_2"/>
    <property type="match status" value="2"/>
</dbReference>
<keyword evidence="5" id="KW-0472">Membrane</keyword>
<keyword evidence="1 3" id="KW-0853">WD repeat</keyword>
<name>F8AZU5_9ACTN</name>
<evidence type="ECO:0000256" key="1">
    <source>
        <dbReference type="ARBA" id="ARBA00022574"/>
    </source>
</evidence>
<keyword evidence="2" id="KW-0677">Repeat</keyword>
<proteinExistence type="predicted"/>
<evidence type="ECO:0000313" key="7">
    <source>
        <dbReference type="Proteomes" id="UP000001549"/>
    </source>
</evidence>
<keyword evidence="5" id="KW-1133">Transmembrane helix</keyword>
<dbReference type="RefSeq" id="WP_013874476.1">
    <property type="nucleotide sequence ID" value="NC_015656.1"/>
</dbReference>
<dbReference type="PANTHER" id="PTHR19879:SF9">
    <property type="entry name" value="TRANSCRIPTION INITIATION FACTOR TFIID SUBUNIT 5"/>
    <property type="match status" value="1"/>
</dbReference>
<keyword evidence="7" id="KW-1185">Reference proteome</keyword>
<evidence type="ECO:0000256" key="2">
    <source>
        <dbReference type="ARBA" id="ARBA00022737"/>
    </source>
</evidence>
<dbReference type="STRING" id="656024.FsymDg_3280"/>
<dbReference type="EMBL" id="CP002801">
    <property type="protein sequence ID" value="AEH10584.1"/>
    <property type="molecule type" value="Genomic_DNA"/>
</dbReference>
<organism evidence="6 7">
    <name type="scientific">Candidatus Protofrankia datiscae</name>
    <dbReference type="NCBI Taxonomy" id="2716812"/>
    <lineage>
        <taxon>Bacteria</taxon>
        <taxon>Bacillati</taxon>
        <taxon>Actinomycetota</taxon>
        <taxon>Actinomycetes</taxon>
        <taxon>Frankiales</taxon>
        <taxon>Frankiaceae</taxon>
        <taxon>Protofrankia</taxon>
    </lineage>
</organism>
<evidence type="ECO:0000256" key="4">
    <source>
        <dbReference type="SAM" id="MobiDB-lite"/>
    </source>
</evidence>
<feature type="region of interest" description="Disordered" evidence="4">
    <location>
        <begin position="79"/>
        <end position="111"/>
    </location>
</feature>
<dbReference type="PROSITE" id="PS50294">
    <property type="entry name" value="WD_REPEATS_REGION"/>
    <property type="match status" value="2"/>
</dbReference>
<dbReference type="eggNOG" id="COG2319">
    <property type="taxonomic scope" value="Bacteria"/>
</dbReference>
<dbReference type="InterPro" id="IPR001680">
    <property type="entry name" value="WD40_rpt"/>
</dbReference>
<dbReference type="AlphaFoldDB" id="F8AZU5"/>
<dbReference type="InterPro" id="IPR019775">
    <property type="entry name" value="WD40_repeat_CS"/>
</dbReference>
<feature type="repeat" description="WD" evidence="3">
    <location>
        <begin position="157"/>
        <end position="198"/>
    </location>
</feature>
<dbReference type="PROSITE" id="PS00678">
    <property type="entry name" value="WD_REPEATS_1"/>
    <property type="match status" value="1"/>
</dbReference>
<keyword evidence="5" id="KW-0812">Transmembrane</keyword>
<dbReference type="HOGENOM" id="CLU_1150527_0_0_11"/>
<dbReference type="Gene3D" id="2.130.10.10">
    <property type="entry name" value="YVTN repeat-like/Quinoprotein amine dehydrogenase"/>
    <property type="match status" value="1"/>
</dbReference>
<protein>
    <submittedName>
        <fullName evidence="6">WD40 repeat-containing protein</fullName>
    </submittedName>
</protein>
<evidence type="ECO:0000256" key="5">
    <source>
        <dbReference type="SAM" id="Phobius"/>
    </source>
</evidence>
<reference evidence="6 7" key="1">
    <citation type="submission" date="2011-05" db="EMBL/GenBank/DDBJ databases">
        <title>Complete sequence of chromosome of Frankia symbiont of Datisca glomerata.</title>
        <authorList>
            <consortium name="US DOE Joint Genome Institute"/>
            <person name="Lucas S."/>
            <person name="Han J."/>
            <person name="Lapidus A."/>
            <person name="Cheng J.-F."/>
            <person name="Goodwin L."/>
            <person name="Pitluck S."/>
            <person name="Peters L."/>
            <person name="Mikhailova N."/>
            <person name="Chertkov O."/>
            <person name="Teshima H."/>
            <person name="Han C."/>
            <person name="Tapia R."/>
            <person name="Land M."/>
            <person name="Hauser L."/>
            <person name="Kyrpides N."/>
            <person name="Ivanova N."/>
            <person name="Pagani I."/>
            <person name="Berry A."/>
            <person name="Pawlowski K."/>
            <person name="Persson T."/>
            <person name="Vanden Heuvel B."/>
            <person name="Benson D."/>
            <person name="Woyke T."/>
        </authorList>
    </citation>
    <scope>NUCLEOTIDE SEQUENCE [LARGE SCALE GENOMIC DNA]</scope>
    <source>
        <strain evidence="7">4085684</strain>
    </source>
</reference>
<evidence type="ECO:0000313" key="6">
    <source>
        <dbReference type="EMBL" id="AEH10584.1"/>
    </source>
</evidence>
<dbReference type="PANTHER" id="PTHR19879">
    <property type="entry name" value="TRANSCRIPTION INITIATION FACTOR TFIID"/>
    <property type="match status" value="1"/>
</dbReference>
<dbReference type="KEGG" id="fsy:FsymDg_3280"/>
<dbReference type="SMART" id="SM00320">
    <property type="entry name" value="WD40"/>
    <property type="match status" value="2"/>
</dbReference>
<dbReference type="InterPro" id="IPR036322">
    <property type="entry name" value="WD40_repeat_dom_sf"/>
</dbReference>
<sequence>MQALWRQHRTDPPPLLDGVPDPIAQVVLRALAKQPADRHPDAHTFASDLARAATSAYGPDWTTHTGLPLHLPDDIRRITSLAPDTPTRPTVQAPPPRPRPRPAGNTGPVPWWRRRRRRRLLAATGTAVLALAAALTILITTTTGGSPPAFVAAGPPLTGHTDAVGPVAFAPDGHTLATGSADSTVRLWDVTDPRQARPLGSPLTGHTGAVESVAFAPDGHTLATASYDKTVRLWKARVSGS</sequence>